<dbReference type="STRING" id="121290.APY04_2043"/>
<dbReference type="InterPro" id="IPR022496">
    <property type="entry name" value="T6A_TsaB"/>
</dbReference>
<evidence type="ECO:0000313" key="2">
    <source>
        <dbReference type="EMBL" id="KWT67056.1"/>
    </source>
</evidence>
<evidence type="ECO:0000259" key="1">
    <source>
        <dbReference type="Pfam" id="PF00814"/>
    </source>
</evidence>
<name>A0A109BE20_HYPSL</name>
<organism evidence="2 3">
    <name type="scientific">Hyphomicrobium sulfonivorans</name>
    <dbReference type="NCBI Taxonomy" id="121290"/>
    <lineage>
        <taxon>Bacteria</taxon>
        <taxon>Pseudomonadati</taxon>
        <taxon>Pseudomonadota</taxon>
        <taxon>Alphaproteobacteria</taxon>
        <taxon>Hyphomicrobiales</taxon>
        <taxon>Hyphomicrobiaceae</taxon>
        <taxon>Hyphomicrobium</taxon>
    </lineage>
</organism>
<dbReference type="PANTHER" id="PTHR11735:SF11">
    <property type="entry name" value="TRNA THREONYLCARBAMOYLADENOSINE BIOSYNTHESIS PROTEIN TSAB"/>
    <property type="match status" value="1"/>
</dbReference>
<evidence type="ECO:0000313" key="3">
    <source>
        <dbReference type="Proteomes" id="UP000059074"/>
    </source>
</evidence>
<dbReference type="PANTHER" id="PTHR11735">
    <property type="entry name" value="TRNA N6-ADENOSINE THREONYLCARBAMOYLTRANSFERASE"/>
    <property type="match status" value="1"/>
</dbReference>
<dbReference type="InterPro" id="IPR043129">
    <property type="entry name" value="ATPase_NBD"/>
</dbReference>
<dbReference type="PATRIC" id="fig|121290.4.peg.1335"/>
<accession>A0A109BE20</accession>
<dbReference type="AlphaFoldDB" id="A0A109BE20"/>
<feature type="domain" description="Gcp-like" evidence="1">
    <location>
        <begin position="38"/>
        <end position="158"/>
    </location>
</feature>
<keyword evidence="3" id="KW-1185">Reference proteome</keyword>
<sequence length="231" mass="23927">MILLAFDTCFDGCSVCVAEQQGDRLRVLSSAMERFETGHAARLVPMIGEAVQQAGIDFNVIGHIAVTTGPGTFTGTRIGIAAARAIALATDARTTGISSLAVMAEVARREIDARTLAVVVDARRGEVYAQLFDAEHGAESASPPQLLSVADAAELGGSHPVVFVGSAAEQIAATATEHGRDARAALPDLLPDAVALAHVAVGVAPSDAPLLPFYLRPPDARPQEGKTIARV</sequence>
<protein>
    <submittedName>
        <fullName evidence="2">Putative chaperone protein</fullName>
    </submittedName>
</protein>
<dbReference type="GO" id="GO:0002949">
    <property type="term" value="P:tRNA threonylcarbamoyladenosine modification"/>
    <property type="evidence" value="ECO:0007669"/>
    <property type="project" value="InterPro"/>
</dbReference>
<dbReference type="InterPro" id="IPR000905">
    <property type="entry name" value="Gcp-like_dom"/>
</dbReference>
<dbReference type="GO" id="GO:0005829">
    <property type="term" value="C:cytosol"/>
    <property type="evidence" value="ECO:0007669"/>
    <property type="project" value="TreeGrafter"/>
</dbReference>
<dbReference type="EMBL" id="LMTR01000066">
    <property type="protein sequence ID" value="KWT67056.1"/>
    <property type="molecule type" value="Genomic_DNA"/>
</dbReference>
<proteinExistence type="predicted"/>
<dbReference type="Proteomes" id="UP000059074">
    <property type="component" value="Unassembled WGS sequence"/>
</dbReference>
<reference evidence="2 3" key="1">
    <citation type="submission" date="2015-10" db="EMBL/GenBank/DDBJ databases">
        <title>Transcriptomic analysis of a linuron degrading triple-species bacterial consortium.</title>
        <authorList>
            <person name="Albers P."/>
        </authorList>
    </citation>
    <scope>NUCLEOTIDE SEQUENCE [LARGE SCALE GENOMIC DNA]</scope>
    <source>
        <strain evidence="2 3">WDL6</strain>
    </source>
</reference>
<dbReference type="Pfam" id="PF00814">
    <property type="entry name" value="TsaD"/>
    <property type="match status" value="1"/>
</dbReference>
<dbReference type="NCBIfam" id="TIGR03725">
    <property type="entry name" value="T6A_YeaZ"/>
    <property type="match status" value="1"/>
</dbReference>
<dbReference type="Gene3D" id="3.30.420.40">
    <property type="match status" value="2"/>
</dbReference>
<gene>
    <name evidence="2" type="ORF">APY04_2043</name>
</gene>
<dbReference type="RefSeq" id="WP_068462133.1">
    <property type="nucleotide sequence ID" value="NZ_LMTR01000066.1"/>
</dbReference>
<comment type="caution">
    <text evidence="2">The sequence shown here is derived from an EMBL/GenBank/DDBJ whole genome shotgun (WGS) entry which is preliminary data.</text>
</comment>
<dbReference type="SUPFAM" id="SSF53067">
    <property type="entry name" value="Actin-like ATPase domain"/>
    <property type="match status" value="2"/>
</dbReference>